<name>A0A4C1WP82_EUMVA</name>
<dbReference type="Proteomes" id="UP000299102">
    <property type="component" value="Unassembled WGS sequence"/>
</dbReference>
<reference evidence="1 2" key="1">
    <citation type="journal article" date="2019" name="Commun. Biol.">
        <title>The bagworm genome reveals a unique fibroin gene that provides high tensile strength.</title>
        <authorList>
            <person name="Kono N."/>
            <person name="Nakamura H."/>
            <person name="Ohtoshi R."/>
            <person name="Tomita M."/>
            <person name="Numata K."/>
            <person name="Arakawa K."/>
        </authorList>
    </citation>
    <scope>NUCLEOTIDE SEQUENCE [LARGE SCALE GENOMIC DNA]</scope>
</reference>
<sequence length="83" mass="9493">MFMYELANLQSPAKSTDFLVNVKNRAAMTLHPRRCSSERRGRDCRRLRPTALCLHRCDSDGMLCRRIEKVEIVLDSALEVGSP</sequence>
<gene>
    <name evidence="1" type="ORF">EVAR_21260_1</name>
</gene>
<evidence type="ECO:0000313" key="1">
    <source>
        <dbReference type="EMBL" id="GBP52129.1"/>
    </source>
</evidence>
<dbReference type="EMBL" id="BGZK01000596">
    <property type="protein sequence ID" value="GBP52129.1"/>
    <property type="molecule type" value="Genomic_DNA"/>
</dbReference>
<protein>
    <submittedName>
        <fullName evidence="1">Uncharacterized protein</fullName>
    </submittedName>
</protein>
<comment type="caution">
    <text evidence="1">The sequence shown here is derived from an EMBL/GenBank/DDBJ whole genome shotgun (WGS) entry which is preliminary data.</text>
</comment>
<evidence type="ECO:0000313" key="2">
    <source>
        <dbReference type="Proteomes" id="UP000299102"/>
    </source>
</evidence>
<accession>A0A4C1WP82</accession>
<keyword evidence="2" id="KW-1185">Reference proteome</keyword>
<organism evidence="1 2">
    <name type="scientific">Eumeta variegata</name>
    <name type="common">Bagworm moth</name>
    <name type="synonym">Eumeta japonica</name>
    <dbReference type="NCBI Taxonomy" id="151549"/>
    <lineage>
        <taxon>Eukaryota</taxon>
        <taxon>Metazoa</taxon>
        <taxon>Ecdysozoa</taxon>
        <taxon>Arthropoda</taxon>
        <taxon>Hexapoda</taxon>
        <taxon>Insecta</taxon>
        <taxon>Pterygota</taxon>
        <taxon>Neoptera</taxon>
        <taxon>Endopterygota</taxon>
        <taxon>Lepidoptera</taxon>
        <taxon>Glossata</taxon>
        <taxon>Ditrysia</taxon>
        <taxon>Tineoidea</taxon>
        <taxon>Psychidae</taxon>
        <taxon>Oiketicinae</taxon>
        <taxon>Eumeta</taxon>
    </lineage>
</organism>
<dbReference type="AlphaFoldDB" id="A0A4C1WP82"/>
<proteinExistence type="predicted"/>